<dbReference type="Proteomes" id="UP000694523">
    <property type="component" value="Unplaced"/>
</dbReference>
<proteinExistence type="inferred from homology"/>
<keyword evidence="3" id="KW-0539">Nucleus</keyword>
<dbReference type="GO" id="GO:0042246">
    <property type="term" value="P:tissue regeneration"/>
    <property type="evidence" value="ECO:0007669"/>
    <property type="project" value="InterPro"/>
</dbReference>
<accession>A0A8C6U0C7</accession>
<name>A0A8C6U0C7_9GOBI</name>
<comment type="subcellular location">
    <subcellularLocation>
        <location evidence="1">Nucleus</location>
    </subcellularLocation>
</comment>
<evidence type="ECO:0000313" key="7">
    <source>
        <dbReference type="Proteomes" id="UP000694523"/>
    </source>
</evidence>
<comment type="similarity">
    <text evidence="4">Belongs to the MUSTN1 family.</text>
</comment>
<keyword evidence="7" id="KW-1185">Reference proteome</keyword>
<evidence type="ECO:0000256" key="2">
    <source>
        <dbReference type="ARBA" id="ARBA00018401"/>
    </source>
</evidence>
<evidence type="ECO:0000256" key="4">
    <source>
        <dbReference type="ARBA" id="ARBA00044950"/>
    </source>
</evidence>
<evidence type="ECO:0000256" key="5">
    <source>
        <dbReference type="SAM" id="MobiDB-lite"/>
    </source>
</evidence>
<dbReference type="Pfam" id="PF15682">
    <property type="entry name" value="Mustang"/>
    <property type="match status" value="1"/>
</dbReference>
<evidence type="ECO:0000313" key="6">
    <source>
        <dbReference type="Ensembl" id="ENSNMLP00000029151.1"/>
    </source>
</evidence>
<reference evidence="6" key="2">
    <citation type="submission" date="2025-09" db="UniProtKB">
        <authorList>
            <consortium name="Ensembl"/>
        </authorList>
    </citation>
    <scope>IDENTIFICATION</scope>
</reference>
<organism evidence="6 7">
    <name type="scientific">Neogobius melanostomus</name>
    <name type="common">round goby</name>
    <dbReference type="NCBI Taxonomy" id="47308"/>
    <lineage>
        <taxon>Eukaryota</taxon>
        <taxon>Metazoa</taxon>
        <taxon>Chordata</taxon>
        <taxon>Craniata</taxon>
        <taxon>Vertebrata</taxon>
        <taxon>Euteleostomi</taxon>
        <taxon>Actinopterygii</taxon>
        <taxon>Neopterygii</taxon>
        <taxon>Teleostei</taxon>
        <taxon>Neoteleostei</taxon>
        <taxon>Acanthomorphata</taxon>
        <taxon>Gobiaria</taxon>
        <taxon>Gobiiformes</taxon>
        <taxon>Gobioidei</taxon>
        <taxon>Gobiidae</taxon>
        <taxon>Benthophilinae</taxon>
        <taxon>Neogobiini</taxon>
        <taxon>Neogobius</taxon>
    </lineage>
</organism>
<dbReference type="Ensembl" id="ENSNMLT00000032517.1">
    <property type="protein sequence ID" value="ENSNMLP00000029151.1"/>
    <property type="gene ID" value="ENSNMLG00000018465.1"/>
</dbReference>
<dbReference type="AlphaFoldDB" id="A0A8C6U0C7"/>
<evidence type="ECO:0000256" key="3">
    <source>
        <dbReference type="ARBA" id="ARBA00023242"/>
    </source>
</evidence>
<sequence>MSQQEDEQVERPELTEEDLAEGRNRLGLTGPAKSKTMEVMEECEKVGKTAPSVFSKARSGGETVLKPRR</sequence>
<feature type="region of interest" description="Disordered" evidence="5">
    <location>
        <begin position="1"/>
        <end position="37"/>
    </location>
</feature>
<protein>
    <recommendedName>
        <fullName evidence="2">Musculoskeletal embryonic nuclear protein 1</fullName>
    </recommendedName>
</protein>
<dbReference type="InterPro" id="IPR031394">
    <property type="entry name" value="MUSTN1"/>
</dbReference>
<dbReference type="GO" id="GO:0005634">
    <property type="term" value="C:nucleus"/>
    <property type="evidence" value="ECO:0007669"/>
    <property type="project" value="UniProtKB-SubCell"/>
</dbReference>
<feature type="compositionally biased region" description="Basic and acidic residues" evidence="5">
    <location>
        <begin position="9"/>
        <end position="24"/>
    </location>
</feature>
<dbReference type="GO" id="GO:0035988">
    <property type="term" value="P:chondrocyte proliferation"/>
    <property type="evidence" value="ECO:0007669"/>
    <property type="project" value="InterPro"/>
</dbReference>
<dbReference type="GO" id="GO:0002062">
    <property type="term" value="P:chondrocyte differentiation"/>
    <property type="evidence" value="ECO:0007669"/>
    <property type="project" value="InterPro"/>
</dbReference>
<evidence type="ECO:0000256" key="1">
    <source>
        <dbReference type="ARBA" id="ARBA00004123"/>
    </source>
</evidence>
<reference evidence="6" key="1">
    <citation type="submission" date="2025-08" db="UniProtKB">
        <authorList>
            <consortium name="Ensembl"/>
        </authorList>
    </citation>
    <scope>IDENTIFICATION</scope>
</reference>